<accession>A0ABP6E9G1</accession>
<evidence type="ECO:0000313" key="3">
    <source>
        <dbReference type="Proteomes" id="UP001500151"/>
    </source>
</evidence>
<dbReference type="Pfam" id="PF13340">
    <property type="entry name" value="DUF4096"/>
    <property type="match status" value="1"/>
</dbReference>
<comment type="caution">
    <text evidence="2">The sequence shown here is derived from an EMBL/GenBank/DDBJ whole genome shotgun (WGS) entry which is preliminary data.</text>
</comment>
<evidence type="ECO:0000313" key="2">
    <source>
        <dbReference type="EMBL" id="GAA2662100.1"/>
    </source>
</evidence>
<organism evidence="2 3">
    <name type="scientific">Streptomyces vastus</name>
    <dbReference type="NCBI Taxonomy" id="285451"/>
    <lineage>
        <taxon>Bacteria</taxon>
        <taxon>Bacillati</taxon>
        <taxon>Actinomycetota</taxon>
        <taxon>Actinomycetes</taxon>
        <taxon>Kitasatosporales</taxon>
        <taxon>Streptomycetaceae</taxon>
        <taxon>Streptomyces</taxon>
    </lineage>
</organism>
<reference evidence="3" key="1">
    <citation type="journal article" date="2019" name="Int. J. Syst. Evol. Microbiol.">
        <title>The Global Catalogue of Microorganisms (GCM) 10K type strain sequencing project: providing services to taxonomists for standard genome sequencing and annotation.</title>
        <authorList>
            <consortium name="The Broad Institute Genomics Platform"/>
            <consortium name="The Broad Institute Genome Sequencing Center for Infectious Disease"/>
            <person name="Wu L."/>
            <person name="Ma J."/>
        </authorList>
    </citation>
    <scope>NUCLEOTIDE SEQUENCE [LARGE SCALE GENOMIC DNA]</scope>
    <source>
        <strain evidence="3">JCM 4524</strain>
    </source>
</reference>
<gene>
    <name evidence="2" type="ORF">GCM10010307_80950</name>
</gene>
<protein>
    <recommendedName>
        <fullName evidence="1">Insertion element IS402-like domain-containing protein</fullName>
    </recommendedName>
</protein>
<proteinExistence type="predicted"/>
<dbReference type="InterPro" id="IPR025161">
    <property type="entry name" value="IS402-like_dom"/>
</dbReference>
<feature type="domain" description="Insertion element IS402-like" evidence="1">
    <location>
        <begin position="4"/>
        <end position="52"/>
    </location>
</feature>
<dbReference type="EMBL" id="BAAASJ010000120">
    <property type="protein sequence ID" value="GAA2662100.1"/>
    <property type="molecule type" value="Genomic_DNA"/>
</dbReference>
<keyword evidence="3" id="KW-1185">Reference proteome</keyword>
<name>A0ABP6E9G1_9ACTN</name>
<dbReference type="Proteomes" id="UP001500151">
    <property type="component" value="Unassembled WGS sequence"/>
</dbReference>
<sequence>MRLLTDEQWARLAPCLPHNAGKPGRPFADHRRIIEGIIYRHRTGTPGRSAPRSVRALADGMEAPSRVGI</sequence>
<evidence type="ECO:0000259" key="1">
    <source>
        <dbReference type="Pfam" id="PF13340"/>
    </source>
</evidence>